<name>A0AA97PR66_PYRO3</name>
<evidence type="ECO:0000313" key="1">
    <source>
        <dbReference type="EMBL" id="ELQ43882.1"/>
    </source>
</evidence>
<dbReference type="SUPFAM" id="SSF69322">
    <property type="entry name" value="Tricorn protease domain 2"/>
    <property type="match status" value="1"/>
</dbReference>
<dbReference type="Gene3D" id="2.130.10.10">
    <property type="entry name" value="YVTN repeat-like/Quinoprotein amine dehydrogenase"/>
    <property type="match status" value="1"/>
</dbReference>
<organism evidence="1">
    <name type="scientific">Pyricularia oryzae (strain Y34)</name>
    <name type="common">Rice blast fungus</name>
    <name type="synonym">Magnaporthe oryzae</name>
    <dbReference type="NCBI Taxonomy" id="1143189"/>
    <lineage>
        <taxon>Eukaryota</taxon>
        <taxon>Fungi</taxon>
        <taxon>Dikarya</taxon>
        <taxon>Ascomycota</taxon>
        <taxon>Pezizomycotina</taxon>
        <taxon>Sordariomycetes</taxon>
        <taxon>Sordariomycetidae</taxon>
        <taxon>Magnaporthales</taxon>
        <taxon>Pyriculariaceae</taxon>
        <taxon>Pyricularia</taxon>
    </lineage>
</organism>
<reference evidence="1" key="1">
    <citation type="journal article" date="2012" name="PLoS Genet.">
        <title>Comparative analysis of the genomes of two field isolates of the rice blast fungus Magnaporthe oryzae.</title>
        <authorList>
            <person name="Xue M."/>
            <person name="Yang J."/>
            <person name="Li Z."/>
            <person name="Hu S."/>
            <person name="Yao N."/>
            <person name="Dean R.A."/>
            <person name="Zhao W."/>
            <person name="Shen M."/>
            <person name="Zhang H."/>
            <person name="Li C."/>
            <person name="Liu L."/>
            <person name="Cao L."/>
            <person name="Xu X."/>
            <person name="Xing Y."/>
            <person name="Hsiang T."/>
            <person name="Zhang Z."/>
            <person name="Xu J.R."/>
            <person name="Peng Y.L."/>
        </authorList>
    </citation>
    <scope>NUCLEOTIDE SEQUENCE</scope>
    <source>
        <strain evidence="1">Y34</strain>
    </source>
</reference>
<dbReference type="AlphaFoldDB" id="A0AA97PR66"/>
<dbReference type="Proteomes" id="UP000011086">
    <property type="component" value="Unassembled WGS sequence"/>
</dbReference>
<gene>
    <name evidence="1" type="ORF">OOU_Y34scaffold00126g85</name>
</gene>
<accession>A0AA97PR66</accession>
<protein>
    <recommendedName>
        <fullName evidence="2">WD40 repeat-like protein</fullName>
    </recommendedName>
</protein>
<evidence type="ECO:0008006" key="2">
    <source>
        <dbReference type="Google" id="ProtNLM"/>
    </source>
</evidence>
<dbReference type="InterPro" id="IPR015943">
    <property type="entry name" value="WD40/YVTN_repeat-like_dom_sf"/>
</dbReference>
<dbReference type="EMBL" id="JH793916">
    <property type="protein sequence ID" value="ELQ43882.1"/>
    <property type="molecule type" value="Genomic_DNA"/>
</dbReference>
<sequence length="297" mass="32818">MSRASCCPVASANLERCSEARTSTTDQVFQWSLYHNEVKQKSIGAKKKKTVSPDGNLLATSDARRAVKIHTTSSPTLTYQVTAQDFVLDLAFSPDLRRIYDLRGDYALEPSPVGRLYCCSTGKGVVTLHDALRGTFTNYMSGHDVDIPNSIAATVSPSQTHALERVLVTHDRKRILIQLAAAQEGAGEKILLFLEASPFFLSAATQQTTSAATVRGEPKVISPNVLDTAVSSQISLVRGFSPSNAWCIYPGHFRCVFGICRRYSEVEIASRSRWMVRQSRAHGAWIRDLLPTRRLDR</sequence>
<proteinExistence type="predicted"/>